<keyword evidence="3" id="KW-1185">Reference proteome</keyword>
<gene>
    <name evidence="2" type="ORF">M0R45_018247</name>
</gene>
<proteinExistence type="predicted"/>
<feature type="compositionally biased region" description="Pro residues" evidence="1">
    <location>
        <begin position="61"/>
        <end position="82"/>
    </location>
</feature>
<protein>
    <submittedName>
        <fullName evidence="2">Uncharacterized protein</fullName>
    </submittedName>
</protein>
<evidence type="ECO:0000313" key="2">
    <source>
        <dbReference type="EMBL" id="KAK9930946.1"/>
    </source>
</evidence>
<organism evidence="2 3">
    <name type="scientific">Rubus argutus</name>
    <name type="common">Southern blackberry</name>
    <dbReference type="NCBI Taxonomy" id="59490"/>
    <lineage>
        <taxon>Eukaryota</taxon>
        <taxon>Viridiplantae</taxon>
        <taxon>Streptophyta</taxon>
        <taxon>Embryophyta</taxon>
        <taxon>Tracheophyta</taxon>
        <taxon>Spermatophyta</taxon>
        <taxon>Magnoliopsida</taxon>
        <taxon>eudicotyledons</taxon>
        <taxon>Gunneridae</taxon>
        <taxon>Pentapetalae</taxon>
        <taxon>rosids</taxon>
        <taxon>fabids</taxon>
        <taxon>Rosales</taxon>
        <taxon>Rosaceae</taxon>
        <taxon>Rosoideae</taxon>
        <taxon>Rosoideae incertae sedis</taxon>
        <taxon>Rubus</taxon>
    </lineage>
</organism>
<dbReference type="Proteomes" id="UP001457282">
    <property type="component" value="Unassembled WGS sequence"/>
</dbReference>
<reference evidence="2 3" key="1">
    <citation type="journal article" date="2023" name="G3 (Bethesda)">
        <title>A chromosome-length genome assembly and annotation of blackberry (Rubus argutus, cv. 'Hillquist').</title>
        <authorList>
            <person name="Bruna T."/>
            <person name="Aryal R."/>
            <person name="Dudchenko O."/>
            <person name="Sargent D.J."/>
            <person name="Mead D."/>
            <person name="Buti M."/>
            <person name="Cavallini A."/>
            <person name="Hytonen T."/>
            <person name="Andres J."/>
            <person name="Pham M."/>
            <person name="Weisz D."/>
            <person name="Mascagni F."/>
            <person name="Usai G."/>
            <person name="Natali L."/>
            <person name="Bassil N."/>
            <person name="Fernandez G.E."/>
            <person name="Lomsadze A."/>
            <person name="Armour M."/>
            <person name="Olukolu B."/>
            <person name="Poorten T."/>
            <person name="Britton C."/>
            <person name="Davik J."/>
            <person name="Ashrafi H."/>
            <person name="Aiden E.L."/>
            <person name="Borodovsky M."/>
            <person name="Worthington M."/>
        </authorList>
    </citation>
    <scope>NUCLEOTIDE SEQUENCE [LARGE SCALE GENOMIC DNA]</scope>
    <source>
        <strain evidence="2">PI 553951</strain>
    </source>
</reference>
<feature type="region of interest" description="Disordered" evidence="1">
    <location>
        <begin position="37"/>
        <end position="151"/>
    </location>
</feature>
<sequence length="151" mass="15643">MSSISAISSTLVKRTIPFCSISKTTSSTSTTLLSSLKNPMFPTRPQFARLSDFSSNQYPTRSPPEFSPPLPGFDQPSTPPEVPGISTSPEVDIPTTTPPEVSPYPPPLDPGSRFSSTSRSGLPPPPPGPEIIAPPAPPPPPTGPGGGAIVV</sequence>
<accession>A0AAW1X205</accession>
<name>A0AAW1X205_RUBAR</name>
<dbReference type="EMBL" id="JBEDUW010000004">
    <property type="protein sequence ID" value="KAK9930946.1"/>
    <property type="molecule type" value="Genomic_DNA"/>
</dbReference>
<evidence type="ECO:0000256" key="1">
    <source>
        <dbReference type="SAM" id="MobiDB-lite"/>
    </source>
</evidence>
<comment type="caution">
    <text evidence="2">The sequence shown here is derived from an EMBL/GenBank/DDBJ whole genome shotgun (WGS) entry which is preliminary data.</text>
</comment>
<feature type="compositionally biased region" description="Pro residues" evidence="1">
    <location>
        <begin position="122"/>
        <end position="143"/>
    </location>
</feature>
<dbReference type="AlphaFoldDB" id="A0AAW1X205"/>
<evidence type="ECO:0000313" key="3">
    <source>
        <dbReference type="Proteomes" id="UP001457282"/>
    </source>
</evidence>
<feature type="compositionally biased region" description="Pro residues" evidence="1">
    <location>
        <begin position="96"/>
        <end position="109"/>
    </location>
</feature>